<evidence type="ECO:0008006" key="3">
    <source>
        <dbReference type="Google" id="ProtNLM"/>
    </source>
</evidence>
<feature type="non-terminal residue" evidence="1">
    <location>
        <position position="179"/>
    </location>
</feature>
<keyword evidence="2" id="KW-1185">Reference proteome</keyword>
<proteinExistence type="predicted"/>
<accession>A0AAD1RWC8</accession>
<name>A0AAD1RWC8_PELCU</name>
<protein>
    <recommendedName>
        <fullName evidence="3">Reverse transcriptase</fullName>
    </recommendedName>
</protein>
<reference evidence="1" key="1">
    <citation type="submission" date="2022-03" db="EMBL/GenBank/DDBJ databases">
        <authorList>
            <person name="Alioto T."/>
            <person name="Alioto T."/>
            <person name="Gomez Garrido J."/>
        </authorList>
    </citation>
    <scope>NUCLEOTIDE SEQUENCE</scope>
</reference>
<dbReference type="Proteomes" id="UP001295444">
    <property type="component" value="Chromosome 04"/>
</dbReference>
<dbReference type="AlphaFoldDB" id="A0AAD1RWC8"/>
<sequence length="179" mass="20817">MTWSDHAPVILTIDNPRTFRSQWTWKLNESLLEDPLIQTEIRNTLDHFFLTNQTTDSAPTTIWEAHKCAIRGILIKHGTRLKKQRTQEIACLAAQLARLEMLHKQDLRDETYKQLLETRAKLNSCLTSKIQFQFQLTQKTFYEYGNKSGKLLASALRARRQKNHVQRISLAGNTLKTPK</sequence>
<organism evidence="1 2">
    <name type="scientific">Pelobates cultripes</name>
    <name type="common">Western spadefoot toad</name>
    <dbReference type="NCBI Taxonomy" id="61616"/>
    <lineage>
        <taxon>Eukaryota</taxon>
        <taxon>Metazoa</taxon>
        <taxon>Chordata</taxon>
        <taxon>Craniata</taxon>
        <taxon>Vertebrata</taxon>
        <taxon>Euteleostomi</taxon>
        <taxon>Amphibia</taxon>
        <taxon>Batrachia</taxon>
        <taxon>Anura</taxon>
        <taxon>Pelobatoidea</taxon>
        <taxon>Pelobatidae</taxon>
        <taxon>Pelobates</taxon>
    </lineage>
</organism>
<evidence type="ECO:0000313" key="2">
    <source>
        <dbReference type="Proteomes" id="UP001295444"/>
    </source>
</evidence>
<evidence type="ECO:0000313" key="1">
    <source>
        <dbReference type="EMBL" id="CAH2282735.1"/>
    </source>
</evidence>
<dbReference type="EMBL" id="OW240915">
    <property type="protein sequence ID" value="CAH2282735.1"/>
    <property type="molecule type" value="Genomic_DNA"/>
</dbReference>
<gene>
    <name evidence="1" type="ORF">PECUL_23A057423</name>
</gene>